<evidence type="ECO:0000313" key="4">
    <source>
        <dbReference type="Proteomes" id="UP000663841"/>
    </source>
</evidence>
<feature type="compositionally biased region" description="Low complexity" evidence="1">
    <location>
        <begin position="1"/>
        <end position="23"/>
    </location>
</feature>
<sequence length="818" mass="91004">MRSSSTNLSNISSSSHAISGGATETRDNVNPSVSADLRTCEHCDVEILLNVLLKRCYHSPPPSEPTPSSDANPSTPRLPSTDSTPKNSPSSVATARPCSSSHPISPNPNAEDNSTNPPAQPELLQTCLEAVLPLCEDEGLLERLTAVRFAGKERERYVPLAKLLNYALGLLAPLSLPGIRAASDLQILFAVNYKQVHWRPGSVRIPDLVLLSLPAMRQVCNKYGGDRNSILENECLSGKRRNKLEWPDVLASVEVKWNDDPIPTEPPKAYVTDLESIGQLSVDGNRVDLVGTISSDTTTTSNSTSVPSSDYMSSDIQDPAATANAPTSSKRSGDHMPSDGSDAKRQKQSHHDKRVTRMEAVIQSGCYGAEMLHCSLGRGHAFGLVNIDATFWVWWYDRQGAIQSTGIDVIRNLPHFLVLLFVLQRLTLADWGFNEALDPSITSRHGSKNCHSNQGQSPDKGKKRKTEGERVATRIQATSAEFAINSTLKIQYNVPLQTSLYAPFCLKGRSTNSFHVTALHATNAPTDSPTSSVAKLYWPHRDRLREEDIIKEARGVADDLGNHLPLVVGSCDVDMMGTLRIRQELGIDSNSPCPPRALRIVIFERLIPITDLEGDDFLIALVECMRCHFVLWKHGLHHQDISLANLMVRSTEDRFYGVLNDWDLAYSKSGSKFESDFTATVPYVALHLLGQRRQGKKVKRLYYYELESFFWSMVWMFLATQGKSFQPALKVADWVTADFKQSTSTRTDFLFVFFITPLEEWQPYREMTEEAVDWVKAHFVPSQEETPDKNLELLRSFLAIVGQKLNDQMPSIPAVENL</sequence>
<accession>A0A8H2WMC2</accession>
<feature type="domain" description="Fungal-type protein kinase" evidence="2">
    <location>
        <begin position="616"/>
        <end position="716"/>
    </location>
</feature>
<dbReference type="InterPro" id="IPR040976">
    <property type="entry name" value="Pkinase_fungal"/>
</dbReference>
<dbReference type="Pfam" id="PF17667">
    <property type="entry name" value="Pkinase_fungal"/>
    <property type="match status" value="2"/>
</dbReference>
<evidence type="ECO:0000256" key="1">
    <source>
        <dbReference type="SAM" id="MobiDB-lite"/>
    </source>
</evidence>
<dbReference type="EMBL" id="CAJMWW010000012">
    <property type="protein sequence ID" value="CAE6397506.1"/>
    <property type="molecule type" value="Genomic_DNA"/>
</dbReference>
<protein>
    <recommendedName>
        <fullName evidence="2">Fungal-type protein kinase domain-containing protein</fullName>
    </recommendedName>
</protein>
<dbReference type="PANTHER" id="PTHR38248">
    <property type="entry name" value="FUNK1 6"/>
    <property type="match status" value="1"/>
</dbReference>
<feature type="domain" description="Fungal-type protein kinase" evidence="2">
    <location>
        <begin position="357"/>
        <end position="557"/>
    </location>
</feature>
<feature type="region of interest" description="Disordered" evidence="1">
    <location>
        <begin position="443"/>
        <end position="470"/>
    </location>
</feature>
<feature type="region of interest" description="Disordered" evidence="1">
    <location>
        <begin position="59"/>
        <end position="120"/>
    </location>
</feature>
<organism evidence="3 4">
    <name type="scientific">Rhizoctonia solani</name>
    <dbReference type="NCBI Taxonomy" id="456999"/>
    <lineage>
        <taxon>Eukaryota</taxon>
        <taxon>Fungi</taxon>
        <taxon>Dikarya</taxon>
        <taxon>Basidiomycota</taxon>
        <taxon>Agaricomycotina</taxon>
        <taxon>Agaricomycetes</taxon>
        <taxon>Cantharellales</taxon>
        <taxon>Ceratobasidiaceae</taxon>
        <taxon>Rhizoctonia</taxon>
    </lineage>
</organism>
<gene>
    <name evidence="3" type="ORF">RDB_LOCUS3712</name>
</gene>
<feature type="compositionally biased region" description="Polar residues" evidence="1">
    <location>
        <begin position="443"/>
        <end position="457"/>
    </location>
</feature>
<feature type="region of interest" description="Disordered" evidence="1">
    <location>
        <begin position="292"/>
        <end position="355"/>
    </location>
</feature>
<feature type="compositionally biased region" description="Polar residues" evidence="1">
    <location>
        <begin position="70"/>
        <end position="117"/>
    </location>
</feature>
<feature type="compositionally biased region" description="Basic and acidic residues" evidence="1">
    <location>
        <begin position="331"/>
        <end position="345"/>
    </location>
</feature>
<dbReference type="InterPro" id="IPR011009">
    <property type="entry name" value="Kinase-like_dom_sf"/>
</dbReference>
<feature type="region of interest" description="Disordered" evidence="1">
    <location>
        <begin position="1"/>
        <end position="30"/>
    </location>
</feature>
<evidence type="ECO:0000259" key="2">
    <source>
        <dbReference type="Pfam" id="PF17667"/>
    </source>
</evidence>
<reference evidence="3" key="1">
    <citation type="submission" date="2021-01" db="EMBL/GenBank/DDBJ databases">
        <authorList>
            <person name="Kaushik A."/>
        </authorList>
    </citation>
    <scope>NUCLEOTIDE SEQUENCE</scope>
    <source>
        <strain evidence="3">AG3-T5</strain>
    </source>
</reference>
<feature type="compositionally biased region" description="Low complexity" evidence="1">
    <location>
        <begin position="292"/>
        <end position="309"/>
    </location>
</feature>
<dbReference type="SUPFAM" id="SSF56112">
    <property type="entry name" value="Protein kinase-like (PK-like)"/>
    <property type="match status" value="1"/>
</dbReference>
<dbReference type="PANTHER" id="PTHR38248:SF2">
    <property type="entry name" value="FUNK1 11"/>
    <property type="match status" value="1"/>
</dbReference>
<dbReference type="Proteomes" id="UP000663841">
    <property type="component" value="Unassembled WGS sequence"/>
</dbReference>
<proteinExistence type="predicted"/>
<dbReference type="AlphaFoldDB" id="A0A8H2WMC2"/>
<comment type="caution">
    <text evidence="3">The sequence shown here is derived from an EMBL/GenBank/DDBJ whole genome shotgun (WGS) entry which is preliminary data.</text>
</comment>
<name>A0A8H2WMC2_9AGAM</name>
<evidence type="ECO:0000313" key="3">
    <source>
        <dbReference type="EMBL" id="CAE6397506.1"/>
    </source>
</evidence>